<feature type="non-terminal residue" evidence="2">
    <location>
        <position position="70"/>
    </location>
</feature>
<sequence>MSSLFIATATSTPFSVHAAPVPPTPLPILGGPSLTRMHPSRRGMMPSAYRRAGEGEEPCRPKSTSYRPAR</sequence>
<dbReference type="InParanoid" id="A0A136J870"/>
<feature type="region of interest" description="Disordered" evidence="1">
    <location>
        <begin position="21"/>
        <end position="70"/>
    </location>
</feature>
<evidence type="ECO:0000256" key="1">
    <source>
        <dbReference type="SAM" id="MobiDB-lite"/>
    </source>
</evidence>
<dbReference type="AlphaFoldDB" id="A0A136J870"/>
<proteinExistence type="predicted"/>
<name>A0A136J870_9PEZI</name>
<accession>A0A136J870</accession>
<evidence type="ECO:0000313" key="3">
    <source>
        <dbReference type="Proteomes" id="UP000070501"/>
    </source>
</evidence>
<dbReference type="EMBL" id="KQ964248">
    <property type="protein sequence ID" value="KXJ93344.1"/>
    <property type="molecule type" value="Genomic_DNA"/>
</dbReference>
<feature type="compositionally biased region" description="Basic and acidic residues" evidence="1">
    <location>
        <begin position="51"/>
        <end position="60"/>
    </location>
</feature>
<reference evidence="3" key="1">
    <citation type="submission" date="2016-02" db="EMBL/GenBank/DDBJ databases">
        <title>Draft genome sequence of Microdochium bolleyi, a fungal endophyte of beachgrass.</title>
        <authorList>
            <consortium name="DOE Joint Genome Institute"/>
            <person name="David A.S."/>
            <person name="May G."/>
            <person name="Haridas S."/>
            <person name="Lim J."/>
            <person name="Wang M."/>
            <person name="Labutti K."/>
            <person name="Lipzen A."/>
            <person name="Barry K."/>
            <person name="Grigoriev I.V."/>
        </authorList>
    </citation>
    <scope>NUCLEOTIDE SEQUENCE [LARGE SCALE GENOMIC DNA]</scope>
    <source>
        <strain evidence="3">J235TASD1</strain>
    </source>
</reference>
<protein>
    <submittedName>
        <fullName evidence="2">Uncharacterized protein</fullName>
    </submittedName>
</protein>
<keyword evidence="3" id="KW-1185">Reference proteome</keyword>
<gene>
    <name evidence="2" type="ORF">Micbo1qcDRAFT_161346</name>
</gene>
<organism evidence="2 3">
    <name type="scientific">Microdochium bolleyi</name>
    <dbReference type="NCBI Taxonomy" id="196109"/>
    <lineage>
        <taxon>Eukaryota</taxon>
        <taxon>Fungi</taxon>
        <taxon>Dikarya</taxon>
        <taxon>Ascomycota</taxon>
        <taxon>Pezizomycotina</taxon>
        <taxon>Sordariomycetes</taxon>
        <taxon>Xylariomycetidae</taxon>
        <taxon>Xylariales</taxon>
        <taxon>Microdochiaceae</taxon>
        <taxon>Microdochium</taxon>
    </lineage>
</organism>
<evidence type="ECO:0000313" key="2">
    <source>
        <dbReference type="EMBL" id="KXJ93344.1"/>
    </source>
</evidence>
<dbReference type="Proteomes" id="UP000070501">
    <property type="component" value="Unassembled WGS sequence"/>
</dbReference>